<keyword evidence="2" id="KW-0282">Flagellum</keyword>
<reference evidence="2" key="1">
    <citation type="journal article" date="2021" name="Evol. Appl.">
        <title>The genome of the Pyrenean desman and the effects of bottlenecks and inbreeding on the genomic landscape of an endangered species.</title>
        <authorList>
            <person name="Escoda L."/>
            <person name="Castresana J."/>
        </authorList>
    </citation>
    <scope>NUCLEOTIDE SEQUENCE</scope>
    <source>
        <strain evidence="2">IBE-C5619</strain>
    </source>
</reference>
<feature type="non-terminal residue" evidence="2">
    <location>
        <position position="1"/>
    </location>
</feature>
<keyword evidence="2" id="KW-0966">Cell projection</keyword>
<dbReference type="GO" id="GO:0005929">
    <property type="term" value="C:cilium"/>
    <property type="evidence" value="ECO:0007669"/>
    <property type="project" value="TreeGrafter"/>
</dbReference>
<gene>
    <name evidence="2" type="ORF">J0S82_001586</name>
</gene>
<organism evidence="2 3">
    <name type="scientific">Galemys pyrenaicus</name>
    <name type="common">Iberian desman</name>
    <name type="synonym">Pyrenean desman</name>
    <dbReference type="NCBI Taxonomy" id="202257"/>
    <lineage>
        <taxon>Eukaryota</taxon>
        <taxon>Metazoa</taxon>
        <taxon>Chordata</taxon>
        <taxon>Craniata</taxon>
        <taxon>Vertebrata</taxon>
        <taxon>Euteleostomi</taxon>
        <taxon>Mammalia</taxon>
        <taxon>Eutheria</taxon>
        <taxon>Laurasiatheria</taxon>
        <taxon>Eulipotyphla</taxon>
        <taxon>Talpidae</taxon>
        <taxon>Galemys</taxon>
    </lineage>
</organism>
<sequence length="116" mass="13549">MINHPVRREFEYEVQFESEAMRSKMETCVTLYMIEKSYCIETRKITLVFNLIFSPRKPLRDSEPFTACYLPGSDPEFFVKPQAGELLPYDSDGTLITVGFKPRMYSKKYKATLAIQ</sequence>
<keyword evidence="3" id="KW-1185">Reference proteome</keyword>
<evidence type="ECO:0000259" key="1">
    <source>
        <dbReference type="Pfam" id="PF26579"/>
    </source>
</evidence>
<comment type="caution">
    <text evidence="2">The sequence shown here is derived from an EMBL/GenBank/DDBJ whole genome shotgun (WGS) entry which is preliminary data.</text>
</comment>
<name>A0A8J6AB27_GALPY</name>
<feature type="domain" description="CFAP47-like immunoglobulin-like" evidence="1">
    <location>
        <begin position="7"/>
        <end position="62"/>
    </location>
</feature>
<accession>A0A8J6AB27</accession>
<protein>
    <submittedName>
        <fullName evidence="2">Cilia- and flagella-associated protein 47</fullName>
    </submittedName>
</protein>
<dbReference type="OrthoDB" id="9838187at2759"/>
<proteinExistence type="predicted"/>
<dbReference type="GO" id="GO:0007288">
    <property type="term" value="P:sperm axoneme assembly"/>
    <property type="evidence" value="ECO:0007669"/>
    <property type="project" value="TreeGrafter"/>
</dbReference>
<dbReference type="EMBL" id="JAGFMF010012069">
    <property type="protein sequence ID" value="KAG8508084.1"/>
    <property type="molecule type" value="Genomic_DNA"/>
</dbReference>
<evidence type="ECO:0000313" key="3">
    <source>
        <dbReference type="Proteomes" id="UP000700334"/>
    </source>
</evidence>
<dbReference type="Proteomes" id="UP000700334">
    <property type="component" value="Unassembled WGS sequence"/>
</dbReference>
<evidence type="ECO:0000313" key="2">
    <source>
        <dbReference type="EMBL" id="KAG8508084.1"/>
    </source>
</evidence>
<dbReference type="Pfam" id="PF26579">
    <property type="entry name" value="Ig_CFAP47"/>
    <property type="match status" value="1"/>
</dbReference>
<dbReference type="PANTHER" id="PTHR45912:SF3">
    <property type="entry name" value="CILIA- AND FLAGELLA-ASSOCIATED PROTEIN 47"/>
    <property type="match status" value="1"/>
</dbReference>
<dbReference type="AlphaFoldDB" id="A0A8J6AB27"/>
<dbReference type="InterPro" id="IPR058952">
    <property type="entry name" value="Ig_CFAP47"/>
</dbReference>
<dbReference type="PANTHER" id="PTHR45912">
    <property type="entry name" value="CILIA- AND FLAGELLA-ASSOCIATED PROTEIN 47"/>
    <property type="match status" value="1"/>
</dbReference>
<keyword evidence="2" id="KW-0969">Cilium</keyword>